<dbReference type="EMBL" id="LQMT02000005">
    <property type="protein sequence ID" value="ONF74363.1"/>
    <property type="molecule type" value="Genomic_DNA"/>
</dbReference>
<feature type="transmembrane region" description="Helical" evidence="2">
    <location>
        <begin position="339"/>
        <end position="359"/>
    </location>
</feature>
<keyword evidence="2" id="KW-0812">Transmembrane</keyword>
<sequence>MTLNARAARALAFATIMLVLLLGNAAPATAQVVPLPPNEPRPCQPYPLCLVVPDPRAPQPTPPTLDRPDPDAPILPLQDDPGHAAHLKGMFTIDDGYGRDLRNYDLFANLPWLVSNPMPTIWLWLANMGFAVGKYALGFSVWFTEWSMTAGVVDWIKAPAQDLEKIWQTTVIGGLKLRELVLLVATCYLGLLFMRGLTTRAWRETVSTIAINVLAIAIITHPVDFLVGEGGVLSLSRDLGADVSAVIMGKHPGGTGNPAAPIGQALIDNLLIAPWETLNYGTPVSGKQGAGSCQYSIKQILDQGPWSGKDSTPARELAGCPSEYGKYNEVADGDRMLGAWLYAIAMILFAILTICLNAIQILAPYFLLFEGLLLSLALIAALIPTLQHQLAYRISSIAGTIAKLLMGMFFIAVMTVLLRALMLADLGPQLVKFAVIDIVVFSGFLFRKRLMGNIQRIRSSVNSGVQRLGRPRNGPKAMPSHLVEPGPHRISRTIKTGAGAFTEAIAPANDLKNRLVTASKLGGKVGSKAVSFTLGAPVSWPAAANRAHTALTARGTAAKAALGRKAGAVKAYASTYAGNIGAAASPLVNVATTAASVLGSRRSSGESPVAPQPATTSTTPAFTGTDLAAPTPESTGPGRPRNQSPDPTPLPPGMLPITPTWSQRLRTRLNEHRS</sequence>
<feature type="signal peptide" evidence="3">
    <location>
        <begin position="1"/>
        <end position="30"/>
    </location>
</feature>
<evidence type="ECO:0000256" key="1">
    <source>
        <dbReference type="SAM" id="MobiDB-lite"/>
    </source>
</evidence>
<feature type="transmembrane region" description="Helical" evidence="2">
    <location>
        <begin position="180"/>
        <end position="197"/>
    </location>
</feature>
<evidence type="ECO:0008006" key="6">
    <source>
        <dbReference type="Google" id="ProtNLM"/>
    </source>
</evidence>
<evidence type="ECO:0000313" key="5">
    <source>
        <dbReference type="Proteomes" id="UP000076660"/>
    </source>
</evidence>
<feature type="transmembrane region" description="Helical" evidence="2">
    <location>
        <begin position="209"/>
        <end position="227"/>
    </location>
</feature>
<organism evidence="4 5">
    <name type="scientific">Amycolatopsis keratiniphila subsp. keratiniphila</name>
    <dbReference type="NCBI Taxonomy" id="227715"/>
    <lineage>
        <taxon>Bacteria</taxon>
        <taxon>Bacillati</taxon>
        <taxon>Actinomycetota</taxon>
        <taxon>Actinomycetes</taxon>
        <taxon>Pseudonocardiales</taxon>
        <taxon>Pseudonocardiaceae</taxon>
        <taxon>Amycolatopsis</taxon>
        <taxon>Amycolatopsis japonica group</taxon>
    </lineage>
</organism>
<gene>
    <name evidence="4" type="ORF">AVR91_0203470</name>
</gene>
<feature type="compositionally biased region" description="Low complexity" evidence="1">
    <location>
        <begin position="608"/>
        <end position="625"/>
    </location>
</feature>
<keyword evidence="2" id="KW-1133">Transmembrane helix</keyword>
<keyword evidence="3" id="KW-0732">Signal</keyword>
<feature type="chain" id="PRO_5010695259" description="TrbL/VirB6 plasmid conjugal transfer protein" evidence="3">
    <location>
        <begin position="31"/>
        <end position="674"/>
    </location>
</feature>
<dbReference type="Proteomes" id="UP000076660">
    <property type="component" value="Unassembled WGS sequence"/>
</dbReference>
<feature type="transmembrane region" description="Helical" evidence="2">
    <location>
        <begin position="365"/>
        <end position="383"/>
    </location>
</feature>
<feature type="transmembrane region" description="Helical" evidence="2">
    <location>
        <begin position="430"/>
        <end position="446"/>
    </location>
</feature>
<evidence type="ECO:0000256" key="2">
    <source>
        <dbReference type="SAM" id="Phobius"/>
    </source>
</evidence>
<dbReference type="OrthoDB" id="3921902at2"/>
<protein>
    <recommendedName>
        <fullName evidence="6">TrbL/VirB6 plasmid conjugal transfer protein</fullName>
    </recommendedName>
</protein>
<evidence type="ECO:0000256" key="3">
    <source>
        <dbReference type="SAM" id="SignalP"/>
    </source>
</evidence>
<evidence type="ECO:0000313" key="4">
    <source>
        <dbReference type="EMBL" id="ONF74363.1"/>
    </source>
</evidence>
<feature type="transmembrane region" description="Helical" evidence="2">
    <location>
        <begin position="404"/>
        <end position="424"/>
    </location>
</feature>
<reference evidence="4 5" key="1">
    <citation type="submission" date="2016-12" db="EMBL/GenBank/DDBJ databases">
        <title>Amycolatopsis keratiniphila subsp. keratiniphila genome sequencing and assembly.</title>
        <authorList>
            <person name="Mayilraj S."/>
            <person name="Kaur N."/>
        </authorList>
    </citation>
    <scope>NUCLEOTIDE SEQUENCE [LARGE SCALE GENOMIC DNA]</scope>
    <source>
        <strain evidence="4 5">DSM 44409</strain>
    </source>
</reference>
<feature type="region of interest" description="Disordered" evidence="1">
    <location>
        <begin position="599"/>
        <end position="674"/>
    </location>
</feature>
<accession>A0A1W2M3H7</accession>
<dbReference type="AlphaFoldDB" id="A0A1W2M3H7"/>
<name>A0A1W2M3H7_9PSEU</name>
<comment type="caution">
    <text evidence="4">The sequence shown here is derived from an EMBL/GenBank/DDBJ whole genome shotgun (WGS) entry which is preliminary data.</text>
</comment>
<keyword evidence="2" id="KW-0472">Membrane</keyword>
<feature type="transmembrane region" description="Helical" evidence="2">
    <location>
        <begin position="121"/>
        <end position="143"/>
    </location>
</feature>
<proteinExistence type="predicted"/>
<dbReference type="RefSeq" id="WP_063271294.1">
    <property type="nucleotide sequence ID" value="NZ_LQMT02000005.1"/>
</dbReference>